<dbReference type="InterPro" id="IPR017972">
    <property type="entry name" value="Cyt_P450_CS"/>
</dbReference>
<feature type="transmembrane region" description="Helical" evidence="9">
    <location>
        <begin position="78"/>
        <end position="100"/>
    </location>
</feature>
<evidence type="ECO:0008006" key="13">
    <source>
        <dbReference type="Google" id="ProtNLM"/>
    </source>
</evidence>
<dbReference type="Proteomes" id="UP000494040">
    <property type="component" value="Unassembled WGS sequence"/>
</dbReference>
<keyword evidence="3 7" id="KW-0479">Metal-binding</keyword>
<evidence type="ECO:0000256" key="4">
    <source>
        <dbReference type="ARBA" id="ARBA00023002"/>
    </source>
</evidence>
<dbReference type="Gene3D" id="1.10.630.10">
    <property type="entry name" value="Cytochrome P450"/>
    <property type="match status" value="1"/>
</dbReference>
<evidence type="ECO:0000256" key="9">
    <source>
        <dbReference type="SAM" id="Phobius"/>
    </source>
</evidence>
<dbReference type="InterPro" id="IPR001128">
    <property type="entry name" value="Cyt_P450"/>
</dbReference>
<reference evidence="11" key="1">
    <citation type="submission" date="2022-01" db="UniProtKB">
        <authorList>
            <consortium name="EnsemblMetazoa"/>
        </authorList>
    </citation>
    <scope>IDENTIFICATION</scope>
</reference>
<name>A0A8I6S486_CIMLE</name>
<dbReference type="AlphaFoldDB" id="A0A8I6S486"/>
<dbReference type="GO" id="GO:0016705">
    <property type="term" value="F:oxidoreductase activity, acting on paired donors, with incorporation or reduction of molecular oxygen"/>
    <property type="evidence" value="ECO:0007669"/>
    <property type="project" value="InterPro"/>
</dbReference>
<evidence type="ECO:0000256" key="8">
    <source>
        <dbReference type="RuleBase" id="RU000461"/>
    </source>
</evidence>
<keyword evidence="9" id="KW-0812">Transmembrane</keyword>
<dbReference type="SUPFAM" id="SSF48264">
    <property type="entry name" value="Cytochrome P450"/>
    <property type="match status" value="1"/>
</dbReference>
<evidence type="ECO:0000256" key="6">
    <source>
        <dbReference type="ARBA" id="ARBA00023033"/>
    </source>
</evidence>
<dbReference type="PRINTS" id="PR00463">
    <property type="entry name" value="EP450I"/>
</dbReference>
<dbReference type="PANTHER" id="PTHR24303">
    <property type="entry name" value="HEME-BINDING MONOOXYGENASE FAMILY"/>
    <property type="match status" value="1"/>
</dbReference>
<feature type="chain" id="PRO_5035154682" description="Cytochrome P450" evidence="10">
    <location>
        <begin position="22"/>
        <end position="568"/>
    </location>
</feature>
<feature type="signal peptide" evidence="10">
    <location>
        <begin position="1"/>
        <end position="21"/>
    </location>
</feature>
<accession>A0A8I6S486</accession>
<evidence type="ECO:0000256" key="3">
    <source>
        <dbReference type="ARBA" id="ARBA00022723"/>
    </source>
</evidence>
<evidence type="ECO:0000313" key="11">
    <source>
        <dbReference type="EnsemblMetazoa" id="XP_014253115.1"/>
    </source>
</evidence>
<dbReference type="OrthoDB" id="1470350at2759"/>
<keyword evidence="5 7" id="KW-0408">Iron</keyword>
<evidence type="ECO:0000256" key="10">
    <source>
        <dbReference type="SAM" id="SignalP"/>
    </source>
</evidence>
<keyword evidence="10" id="KW-0732">Signal</keyword>
<protein>
    <recommendedName>
        <fullName evidence="13">Cytochrome P450</fullName>
    </recommendedName>
</protein>
<keyword evidence="4 8" id="KW-0560">Oxidoreductase</keyword>
<evidence type="ECO:0000256" key="7">
    <source>
        <dbReference type="PIRSR" id="PIRSR602401-1"/>
    </source>
</evidence>
<keyword evidence="9" id="KW-0472">Membrane</keyword>
<proteinExistence type="inferred from homology"/>
<dbReference type="EnsemblMetazoa" id="XM_014397629.2">
    <property type="protein sequence ID" value="XP_014253115.1"/>
    <property type="gene ID" value="LOC106668669"/>
</dbReference>
<dbReference type="InterPro" id="IPR036396">
    <property type="entry name" value="Cyt_P450_sf"/>
</dbReference>
<dbReference type="InterPro" id="IPR002401">
    <property type="entry name" value="Cyt_P450_E_grp-I"/>
</dbReference>
<comment type="cofactor">
    <cofactor evidence="1 7">
        <name>heme</name>
        <dbReference type="ChEBI" id="CHEBI:30413"/>
    </cofactor>
</comment>
<evidence type="ECO:0000256" key="5">
    <source>
        <dbReference type="ARBA" id="ARBA00023004"/>
    </source>
</evidence>
<keyword evidence="6 8" id="KW-0503">Monooxygenase</keyword>
<dbReference type="CDD" id="cd20617">
    <property type="entry name" value="CYP1_2-like"/>
    <property type="match status" value="1"/>
</dbReference>
<dbReference type="PANTHER" id="PTHR24303:SF27">
    <property type="entry name" value="CYTOCHROME P450 307B1"/>
    <property type="match status" value="1"/>
</dbReference>
<feature type="binding site" description="axial binding residue" evidence="7">
    <location>
        <position position="517"/>
    </location>
    <ligand>
        <name>heme</name>
        <dbReference type="ChEBI" id="CHEBI:30413"/>
    </ligand>
    <ligandPart>
        <name>Fe</name>
        <dbReference type="ChEBI" id="CHEBI:18248"/>
    </ligandPart>
</feature>
<evidence type="ECO:0000256" key="2">
    <source>
        <dbReference type="ARBA" id="ARBA00010617"/>
    </source>
</evidence>
<evidence type="ECO:0000313" key="12">
    <source>
        <dbReference type="Proteomes" id="UP000494040"/>
    </source>
</evidence>
<keyword evidence="12" id="KW-1185">Reference proteome</keyword>
<dbReference type="GO" id="GO:0005506">
    <property type="term" value="F:iron ion binding"/>
    <property type="evidence" value="ECO:0007669"/>
    <property type="project" value="InterPro"/>
</dbReference>
<dbReference type="GO" id="GO:0020037">
    <property type="term" value="F:heme binding"/>
    <property type="evidence" value="ECO:0007669"/>
    <property type="project" value="InterPro"/>
</dbReference>
<dbReference type="OMA" id="SLAFCNW"/>
<gene>
    <name evidence="11" type="primary">106668669</name>
</gene>
<organism evidence="11 12">
    <name type="scientific">Cimex lectularius</name>
    <name type="common">Bed bug</name>
    <name type="synonym">Acanthia lectularia</name>
    <dbReference type="NCBI Taxonomy" id="79782"/>
    <lineage>
        <taxon>Eukaryota</taxon>
        <taxon>Metazoa</taxon>
        <taxon>Ecdysozoa</taxon>
        <taxon>Arthropoda</taxon>
        <taxon>Hexapoda</taxon>
        <taxon>Insecta</taxon>
        <taxon>Pterygota</taxon>
        <taxon>Neoptera</taxon>
        <taxon>Paraneoptera</taxon>
        <taxon>Hemiptera</taxon>
        <taxon>Heteroptera</taxon>
        <taxon>Panheteroptera</taxon>
        <taxon>Cimicomorpha</taxon>
        <taxon>Cimicidae</taxon>
        <taxon>Cimex</taxon>
    </lineage>
</organism>
<dbReference type="PROSITE" id="PS00086">
    <property type="entry name" value="CYTOCHROME_P450"/>
    <property type="match status" value="1"/>
</dbReference>
<dbReference type="GO" id="GO:0004497">
    <property type="term" value="F:monooxygenase activity"/>
    <property type="evidence" value="ECO:0007669"/>
    <property type="project" value="UniProtKB-KW"/>
</dbReference>
<comment type="similarity">
    <text evidence="2 8">Belongs to the cytochrome P450 family.</text>
</comment>
<dbReference type="Pfam" id="PF00067">
    <property type="entry name" value="p450"/>
    <property type="match status" value="1"/>
</dbReference>
<keyword evidence="9" id="KW-1133">Transmembrane helix</keyword>
<dbReference type="KEGG" id="clec:106668669"/>
<evidence type="ECO:0000256" key="1">
    <source>
        <dbReference type="ARBA" id="ARBA00001971"/>
    </source>
</evidence>
<sequence length="568" mass="64572">MLHSIHLTCYLLLRTTLFTYSADTSNSFLTAFYFSHSKILNFAKELLRCDDKGLSHRKWSLRDINTSLCSLKATMEGIYLSSASYLLLAALALIVLGVVGDKFLRNKKRRVLGKEAPGPKPWPVIGSLHLLGGYEIPYQAFDVLSDKYGPVFAIKLGQVQCLVISNLKHIREVLFNKGDMFDGRPNFTRYHQLFGGDKENSLAFCDWSETQKTRRDMLKDHAFPKVFTERFHQLNGIINIEMHEMCTQLKGGVVYIKPLMLRTVANIFMSYICSSRFPSDDPEYVKMVENFDSIFYEVNQGYAADFIPWLMPLLNGNLRKMSKWSKEIKDFIVGRIIQKRLDNWAAGQEAEDYVDALINHIKDPKATMSLETALFALEDIIGGHSAIANLIVKVLGFVSQAPEVQEKIQKEIDYVSAGREITLEDRSSMPYTEATILEAVRHITSPIIPHVANQQCSLAGYTVEKDTLIFLNNYTLNMSPELWSEPTKFMPDRFLNEDGKISKPEHFLPFGGGRRSCMGYKLTQFISFVTLATLLQRFHLVPVETYKVPLGNLAISSKSKLQLNLIPR</sequence>
<keyword evidence="7 8" id="KW-0349">Heme</keyword>